<keyword evidence="1" id="KW-0645">Protease</keyword>
<dbReference type="AlphaFoldDB" id="A0A2A4IAH5"/>
<dbReference type="PANTHER" id="PTHR40661:SF3">
    <property type="entry name" value="FELS-1 PROPHAGE TRANSCRIPTIONAL REGULATOR"/>
    <property type="match status" value="1"/>
</dbReference>
<evidence type="ECO:0000256" key="3">
    <source>
        <dbReference type="ARBA" id="ARBA00023015"/>
    </source>
</evidence>
<evidence type="ECO:0000256" key="4">
    <source>
        <dbReference type="ARBA" id="ARBA00023125"/>
    </source>
</evidence>
<feature type="domain" description="Peptidase S24/S26A/S26B/S26C" evidence="6">
    <location>
        <begin position="84"/>
        <end position="199"/>
    </location>
</feature>
<name>A0A2A4IAH5_9SPHN</name>
<dbReference type="GO" id="GO:0006508">
    <property type="term" value="P:proteolysis"/>
    <property type="evidence" value="ECO:0007669"/>
    <property type="project" value="UniProtKB-KW"/>
</dbReference>
<dbReference type="Gene3D" id="2.10.109.10">
    <property type="entry name" value="Umud Fragment, subunit A"/>
    <property type="match status" value="1"/>
</dbReference>
<dbReference type="EMBL" id="NWVC01000002">
    <property type="protein sequence ID" value="PCG15176.1"/>
    <property type="molecule type" value="Genomic_DNA"/>
</dbReference>
<evidence type="ECO:0000313" key="8">
    <source>
        <dbReference type="Proteomes" id="UP000218323"/>
    </source>
</evidence>
<dbReference type="RefSeq" id="WP_096640639.1">
    <property type="nucleotide sequence ID" value="NZ_JBHIWA010000001.1"/>
</dbReference>
<dbReference type="PANTHER" id="PTHR40661">
    <property type="match status" value="1"/>
</dbReference>
<dbReference type="InterPro" id="IPR015927">
    <property type="entry name" value="Peptidase_S24_S26A/B/C"/>
</dbReference>
<organism evidence="7 8">
    <name type="scientific">Sphingomonas adhaesiva</name>
    <dbReference type="NCBI Taxonomy" id="28212"/>
    <lineage>
        <taxon>Bacteria</taxon>
        <taxon>Pseudomonadati</taxon>
        <taxon>Pseudomonadota</taxon>
        <taxon>Alphaproteobacteria</taxon>
        <taxon>Sphingomonadales</taxon>
        <taxon>Sphingomonadaceae</taxon>
        <taxon>Sphingomonas</taxon>
    </lineage>
</organism>
<sequence length="206" mass="22051">MSDTPQQALEHAARARGVSLSALSRMLGRNVAYLQQFVGRGSPRRLPERERRLLADFLGLDERVLGAPEPVAADVPVPRRAVSAAAGAGREPADERALRDEPLPRAWLRAHGVTPGQASLIDVTGDSMAPTLLDGDRLLVNEGDRTVPPGGAVFVIRVDDGVAVKRVRRSGATIEIVSDNPAYPALVRPAAEVTVIGRARLLLRDL</sequence>
<dbReference type="SUPFAM" id="SSF51306">
    <property type="entry name" value="LexA/Signal peptidase"/>
    <property type="match status" value="1"/>
</dbReference>
<gene>
    <name evidence="7" type="ORF">COA07_06460</name>
</gene>
<accession>A0A2A4IAH5</accession>
<proteinExistence type="predicted"/>
<dbReference type="Pfam" id="PF00717">
    <property type="entry name" value="Peptidase_S24"/>
    <property type="match status" value="1"/>
</dbReference>
<keyword evidence="8" id="KW-1185">Reference proteome</keyword>
<dbReference type="InterPro" id="IPR036286">
    <property type="entry name" value="LexA/Signal_pep-like_sf"/>
</dbReference>
<evidence type="ECO:0000259" key="6">
    <source>
        <dbReference type="Pfam" id="PF00717"/>
    </source>
</evidence>
<keyword evidence="2" id="KW-0378">Hydrolase</keyword>
<dbReference type="InterPro" id="IPR039418">
    <property type="entry name" value="LexA-like"/>
</dbReference>
<dbReference type="GO" id="GO:0004252">
    <property type="term" value="F:serine-type endopeptidase activity"/>
    <property type="evidence" value="ECO:0007669"/>
    <property type="project" value="InterPro"/>
</dbReference>
<dbReference type="GO" id="GO:0003677">
    <property type="term" value="F:DNA binding"/>
    <property type="evidence" value="ECO:0007669"/>
    <property type="project" value="UniProtKB-KW"/>
</dbReference>
<protein>
    <submittedName>
        <fullName evidence="7">Phage repressor protein</fullName>
    </submittedName>
</protein>
<evidence type="ECO:0000256" key="5">
    <source>
        <dbReference type="ARBA" id="ARBA00023163"/>
    </source>
</evidence>
<evidence type="ECO:0000313" key="7">
    <source>
        <dbReference type="EMBL" id="PCG15176.1"/>
    </source>
</evidence>
<dbReference type="InterPro" id="IPR019756">
    <property type="entry name" value="Pept_S26A_signal_pept_1_Ser-AS"/>
</dbReference>
<keyword evidence="4" id="KW-0238">DNA-binding</keyword>
<dbReference type="CDD" id="cd06529">
    <property type="entry name" value="S24_LexA-like"/>
    <property type="match status" value="1"/>
</dbReference>
<keyword evidence="5" id="KW-0804">Transcription</keyword>
<dbReference type="Proteomes" id="UP000218323">
    <property type="component" value="Unassembled WGS sequence"/>
</dbReference>
<comment type="caution">
    <text evidence="7">The sequence shown here is derived from an EMBL/GenBank/DDBJ whole genome shotgun (WGS) entry which is preliminary data.</text>
</comment>
<dbReference type="PROSITE" id="PS00501">
    <property type="entry name" value="SPASE_I_1"/>
    <property type="match status" value="1"/>
</dbReference>
<reference evidence="7 8" key="1">
    <citation type="submission" date="2017-09" db="EMBL/GenBank/DDBJ databases">
        <title>Sphingomonas adhaesiva DSM 7418, whole genome shotgun sequence.</title>
        <authorList>
            <person name="Feng G."/>
            <person name="Zhu H."/>
        </authorList>
    </citation>
    <scope>NUCLEOTIDE SEQUENCE [LARGE SCALE GENOMIC DNA]</scope>
    <source>
        <strain evidence="7 8">DSM 7418</strain>
    </source>
</reference>
<dbReference type="GO" id="GO:0016020">
    <property type="term" value="C:membrane"/>
    <property type="evidence" value="ECO:0007669"/>
    <property type="project" value="InterPro"/>
</dbReference>
<evidence type="ECO:0000256" key="2">
    <source>
        <dbReference type="ARBA" id="ARBA00022801"/>
    </source>
</evidence>
<keyword evidence="3" id="KW-0805">Transcription regulation</keyword>
<evidence type="ECO:0000256" key="1">
    <source>
        <dbReference type="ARBA" id="ARBA00022670"/>
    </source>
</evidence>